<dbReference type="Proteomes" id="UP000708208">
    <property type="component" value="Unassembled WGS sequence"/>
</dbReference>
<keyword evidence="2" id="KW-1185">Reference proteome</keyword>
<feature type="non-terminal residue" evidence="1">
    <location>
        <position position="42"/>
    </location>
</feature>
<evidence type="ECO:0000313" key="1">
    <source>
        <dbReference type="EMBL" id="CAG7729643.1"/>
    </source>
</evidence>
<protein>
    <submittedName>
        <fullName evidence="1">Uncharacterized protein</fullName>
    </submittedName>
</protein>
<organism evidence="1 2">
    <name type="scientific">Allacma fusca</name>
    <dbReference type="NCBI Taxonomy" id="39272"/>
    <lineage>
        <taxon>Eukaryota</taxon>
        <taxon>Metazoa</taxon>
        <taxon>Ecdysozoa</taxon>
        <taxon>Arthropoda</taxon>
        <taxon>Hexapoda</taxon>
        <taxon>Collembola</taxon>
        <taxon>Symphypleona</taxon>
        <taxon>Sminthuridae</taxon>
        <taxon>Allacma</taxon>
    </lineage>
</organism>
<comment type="caution">
    <text evidence="1">The sequence shown here is derived from an EMBL/GenBank/DDBJ whole genome shotgun (WGS) entry which is preliminary data.</text>
</comment>
<evidence type="ECO:0000313" key="2">
    <source>
        <dbReference type="Proteomes" id="UP000708208"/>
    </source>
</evidence>
<sequence length="42" mass="5104">MKQHSDEIHVREDEEDDEVYVRRRARKSFNNFVTAIYYIDGA</sequence>
<gene>
    <name evidence="1" type="ORF">AFUS01_LOCUS18341</name>
</gene>
<dbReference type="AlphaFoldDB" id="A0A8J2K4T0"/>
<name>A0A8J2K4T0_9HEXA</name>
<proteinExistence type="predicted"/>
<reference evidence="1" key="1">
    <citation type="submission" date="2021-06" db="EMBL/GenBank/DDBJ databases">
        <authorList>
            <person name="Hodson N. C."/>
            <person name="Mongue J. A."/>
            <person name="Jaron S. K."/>
        </authorList>
    </citation>
    <scope>NUCLEOTIDE SEQUENCE</scope>
</reference>
<accession>A0A8J2K4T0</accession>
<dbReference type="EMBL" id="CAJVCH010182000">
    <property type="protein sequence ID" value="CAG7729643.1"/>
    <property type="molecule type" value="Genomic_DNA"/>
</dbReference>